<keyword evidence="7" id="KW-0677">Repeat</keyword>
<evidence type="ECO:0000256" key="4">
    <source>
        <dbReference type="ARBA" id="ARBA00022536"/>
    </source>
</evidence>
<dbReference type="EMBL" id="OV696689">
    <property type="protein sequence ID" value="CAH1263329.1"/>
    <property type="molecule type" value="Genomic_DNA"/>
</dbReference>
<keyword evidence="10 14" id="KW-0472">Membrane</keyword>
<evidence type="ECO:0000256" key="5">
    <source>
        <dbReference type="ARBA" id="ARBA00022692"/>
    </source>
</evidence>
<name>A0A8J9ZTZ4_BRALA</name>
<evidence type="ECO:0000256" key="8">
    <source>
        <dbReference type="ARBA" id="ARBA00022837"/>
    </source>
</evidence>
<dbReference type="Gene3D" id="1.20.1070.10">
    <property type="entry name" value="Rhodopsin 7-helix transmembrane proteins"/>
    <property type="match status" value="1"/>
</dbReference>
<dbReference type="GO" id="GO:0005886">
    <property type="term" value="C:plasma membrane"/>
    <property type="evidence" value="ECO:0007669"/>
    <property type="project" value="UniProtKB-SubCell"/>
</dbReference>
<gene>
    <name evidence="16" type="primary">ADGRL2</name>
    <name evidence="16" type="ORF">BLAG_LOCUS18051</name>
</gene>
<evidence type="ECO:0000256" key="13">
    <source>
        <dbReference type="SAM" id="MobiDB-lite"/>
    </source>
</evidence>
<dbReference type="SMART" id="SM00303">
    <property type="entry name" value="GPS"/>
    <property type="match status" value="1"/>
</dbReference>
<keyword evidence="9 14" id="KW-1133">Transmembrane helix</keyword>
<comment type="similarity">
    <text evidence="2">Belongs to the G-protein coupled receptor 2 family. Adhesion G-protein coupled receptor (ADGR) subfamily.</text>
</comment>
<dbReference type="InterPro" id="IPR046338">
    <property type="entry name" value="GAIN_dom_sf"/>
</dbReference>
<evidence type="ECO:0000256" key="9">
    <source>
        <dbReference type="ARBA" id="ARBA00022989"/>
    </source>
</evidence>
<accession>A0A8J9ZTZ4</accession>
<feature type="transmembrane region" description="Helical" evidence="14">
    <location>
        <begin position="514"/>
        <end position="541"/>
    </location>
</feature>
<keyword evidence="17" id="KW-1185">Reference proteome</keyword>
<dbReference type="Pfam" id="PF00002">
    <property type="entry name" value="7tm_2"/>
    <property type="match status" value="1"/>
</dbReference>
<feature type="transmembrane region" description="Helical" evidence="14">
    <location>
        <begin position="590"/>
        <end position="613"/>
    </location>
</feature>
<evidence type="ECO:0000313" key="16">
    <source>
        <dbReference type="EMBL" id="CAH1263329.1"/>
    </source>
</evidence>
<feature type="transmembrane region" description="Helical" evidence="14">
    <location>
        <begin position="561"/>
        <end position="584"/>
    </location>
</feature>
<dbReference type="AlphaFoldDB" id="A0A8J9ZTZ4"/>
<evidence type="ECO:0000256" key="14">
    <source>
        <dbReference type="SAM" id="Phobius"/>
    </source>
</evidence>
<feature type="transmembrane region" description="Helical" evidence="14">
    <location>
        <begin position="394"/>
        <end position="413"/>
    </location>
</feature>
<keyword evidence="8" id="KW-0106">Calcium</keyword>
<evidence type="ECO:0000256" key="3">
    <source>
        <dbReference type="ARBA" id="ARBA00022475"/>
    </source>
</evidence>
<dbReference type="Pfam" id="PF16489">
    <property type="entry name" value="GAIN"/>
    <property type="match status" value="1"/>
</dbReference>
<keyword evidence="3" id="KW-1003">Cell membrane</keyword>
<dbReference type="GO" id="GO:0004930">
    <property type="term" value="F:G protein-coupled receptor activity"/>
    <property type="evidence" value="ECO:0007669"/>
    <property type="project" value="InterPro"/>
</dbReference>
<dbReference type="CDD" id="cd15440">
    <property type="entry name" value="7tmB2_latrophilin-like_invertebrate"/>
    <property type="match status" value="1"/>
</dbReference>
<feature type="region of interest" description="Disordered" evidence="13">
    <location>
        <begin position="1"/>
        <end position="31"/>
    </location>
</feature>
<keyword evidence="12" id="KW-0325">Glycoprotein</keyword>
<dbReference type="PANTHER" id="PTHR12011">
    <property type="entry name" value="ADHESION G-PROTEIN COUPLED RECEPTOR"/>
    <property type="match status" value="1"/>
</dbReference>
<feature type="transmembrane region" description="Helical" evidence="14">
    <location>
        <begin position="425"/>
        <end position="451"/>
    </location>
</feature>
<dbReference type="GO" id="GO:0007189">
    <property type="term" value="P:adenylate cyclase-activating G protein-coupled receptor signaling pathway"/>
    <property type="evidence" value="ECO:0007669"/>
    <property type="project" value="TreeGrafter"/>
</dbReference>
<feature type="transmembrane region" description="Helical" evidence="14">
    <location>
        <begin position="463"/>
        <end position="487"/>
    </location>
</feature>
<feature type="domain" description="AGRL2-4 GAIN subdomain A" evidence="15">
    <location>
        <begin position="88"/>
        <end position="184"/>
    </location>
</feature>
<dbReference type="PRINTS" id="PR00249">
    <property type="entry name" value="GPCRSECRETIN"/>
</dbReference>
<evidence type="ECO:0000256" key="11">
    <source>
        <dbReference type="ARBA" id="ARBA00023157"/>
    </source>
</evidence>
<dbReference type="Pfam" id="PF01825">
    <property type="entry name" value="GPS"/>
    <property type="match status" value="1"/>
</dbReference>
<dbReference type="SUPFAM" id="SSF81321">
    <property type="entry name" value="Family A G protein-coupled receptor-like"/>
    <property type="match status" value="1"/>
</dbReference>
<protein>
    <submittedName>
        <fullName evidence="16">ADGRL2 protein</fullName>
    </submittedName>
</protein>
<sequence>MHSHSTVGRVTEQSSSASTIKPDMTTNIDDSTTVAVPSVGTEMPLPSTVTASRNCTQNDRPQCISPWIRNFEEQLKLGVPPAKIISLVAERLTNVSENILGGDVNRSIGLLGRLTDVQERRFNNEAQKITKEEAIGFAETMITCGNALLKKHIDRAWRTIQEDRWSEVASGIIDSSERAGILLARTMPNKTHWITEDHIVMEIRNGSTRLDTFPDLDKSGDSLLWAEVKDRITLPRTEHHVVSAIFNNVGQYLKPKSANRTIISRIISATLVNGSSSAGLNMDGYVTIVLEHIDETFNGLTFCVFWDVSHGNWSHSGCNTVTTNATHTTCKCNHLTSFAILVDTTGQHGTIGPEHELALRVITNVGCIISIVCLCVCICAFLGFRRVRCIRTIIHAHLCICLLAAEVVFLVAIDKTENKLVCDVIAIILHYLFLAVFTWMCVEGVELYVLLVKVFNLKMNRLIYYHLVGYGAPAVVVAISVTIDYFVKFKDTDEDGYFDGYGTNTYCWLSVDSYFIWSFVGPMLLVVLVNIGFLAMTLKVICTQKAHDTSNQSEQGIDIKFWIRVSLALVCILGLTWVFGVLYINRETLVFAYVFTIINSFQGLFIFIFHFLLNETVQDEIERRFGDKYTCCRSKKKRQKTVKRQTRRTARSPQQQEIWLGDFTDTKDSQGSATDTKDTLFNIDDEGFVENTIYEGGAGAEGSVDNVIYEGQPD</sequence>
<feature type="transmembrane region" description="Helical" evidence="14">
    <location>
        <begin position="361"/>
        <end position="382"/>
    </location>
</feature>
<evidence type="ECO:0000256" key="6">
    <source>
        <dbReference type="ARBA" id="ARBA00022729"/>
    </source>
</evidence>
<keyword evidence="11" id="KW-1015">Disulfide bond</keyword>
<dbReference type="Gene3D" id="2.60.220.50">
    <property type="match status" value="1"/>
</dbReference>
<evidence type="ECO:0000256" key="1">
    <source>
        <dbReference type="ARBA" id="ARBA00004651"/>
    </source>
</evidence>
<dbReference type="OrthoDB" id="1100386at2759"/>
<proteinExistence type="inferred from homology"/>
<evidence type="ECO:0000256" key="12">
    <source>
        <dbReference type="ARBA" id="ARBA00023180"/>
    </source>
</evidence>
<dbReference type="InterPro" id="IPR032471">
    <property type="entry name" value="AGRL2-4_GAIN_subdom_A"/>
</dbReference>
<keyword evidence="6" id="KW-0732">Signal</keyword>
<reference evidence="16" key="1">
    <citation type="submission" date="2022-01" db="EMBL/GenBank/DDBJ databases">
        <authorList>
            <person name="Braso-Vives M."/>
        </authorList>
    </citation>
    <scope>NUCLEOTIDE SEQUENCE</scope>
</reference>
<evidence type="ECO:0000259" key="15">
    <source>
        <dbReference type="Pfam" id="PF16489"/>
    </source>
</evidence>
<dbReference type="InterPro" id="IPR000832">
    <property type="entry name" value="GPCR_2_secretin-like"/>
</dbReference>
<evidence type="ECO:0000256" key="2">
    <source>
        <dbReference type="ARBA" id="ARBA00007343"/>
    </source>
</evidence>
<dbReference type="InterPro" id="IPR048072">
    <property type="entry name" value="7tmB2_latrophilin-like"/>
</dbReference>
<keyword evidence="5 14" id="KW-0812">Transmembrane</keyword>
<dbReference type="FunFam" id="1.20.1070.10:FF:000054">
    <property type="entry name" value="Adhesion G protein-coupled receptor E3"/>
    <property type="match status" value="1"/>
</dbReference>
<evidence type="ECO:0000313" key="17">
    <source>
        <dbReference type="Proteomes" id="UP000838412"/>
    </source>
</evidence>
<evidence type="ECO:0000256" key="10">
    <source>
        <dbReference type="ARBA" id="ARBA00023136"/>
    </source>
</evidence>
<dbReference type="InterPro" id="IPR000203">
    <property type="entry name" value="GPS"/>
</dbReference>
<comment type="subcellular location">
    <subcellularLocation>
        <location evidence="1">Cell membrane</location>
        <topology evidence="1">Multi-pass membrane protein</topology>
    </subcellularLocation>
</comment>
<dbReference type="PANTHER" id="PTHR12011:SF471">
    <property type="entry name" value="G-PROTEIN COUPLED RECEPTORS FAMILY 2 PROFILE 2 DOMAIN-CONTAINING PROTEIN"/>
    <property type="match status" value="1"/>
</dbReference>
<evidence type="ECO:0000256" key="7">
    <source>
        <dbReference type="ARBA" id="ARBA00022737"/>
    </source>
</evidence>
<keyword evidence="4" id="KW-0245">EGF-like domain</keyword>
<dbReference type="Proteomes" id="UP000838412">
    <property type="component" value="Chromosome 4"/>
</dbReference>
<organism evidence="16 17">
    <name type="scientific">Branchiostoma lanceolatum</name>
    <name type="common">Common lancelet</name>
    <name type="synonym">Amphioxus lanceolatum</name>
    <dbReference type="NCBI Taxonomy" id="7740"/>
    <lineage>
        <taxon>Eukaryota</taxon>
        <taxon>Metazoa</taxon>
        <taxon>Chordata</taxon>
        <taxon>Cephalochordata</taxon>
        <taxon>Leptocardii</taxon>
        <taxon>Amphioxiformes</taxon>
        <taxon>Branchiostomatidae</taxon>
        <taxon>Branchiostoma</taxon>
    </lineage>
</organism>